<dbReference type="PIRSF" id="PIRSF006429">
    <property type="entry name" value="GOGAT_lg_2"/>
    <property type="match status" value="1"/>
</dbReference>
<comment type="similarity">
    <text evidence="1 2">Belongs to the glutamate synthase family.</text>
</comment>
<evidence type="ECO:0000256" key="3">
    <source>
        <dbReference type="SAM" id="MobiDB-lite"/>
    </source>
</evidence>
<dbReference type="Proteomes" id="UP000637643">
    <property type="component" value="Unassembled WGS sequence"/>
</dbReference>
<evidence type="ECO:0000313" key="5">
    <source>
        <dbReference type="EMBL" id="GGF91000.1"/>
    </source>
</evidence>
<sequence>MFRWMIRKMTNGVMDTMADHYMKRMMQDPYTENVFSMFAIMQKLTPRAIIEAGIRAESGKVIERTLGSTIVLSDWHKILLNPVHMFRLPTQDDVPIQTGVTIGPQAKKPLNLEIPILISGMSYGGAISLKAKAALARGASIAGTATNSGEALFINEERREAKFFIGQYHRGGWMNIDESLRQLDAIEIQLGQGARAAAPSMGSHQIGEDLRITKKLKPGENSVIHSRIPGVNKTEDIISLVQNLKNKYGVPVGIKICATHFMERELDVAVQAGVDYFVVDGAEAGTQGGPTTLQDDVGLPTLFALARTVQYLEEHGVKQSISVIASGGLTTPGHFLKAMALGADAVYIGSIALIALLQTQIAEALPTEPPPQIPLYLGKLKEDLDVEKGAEHLANFLKSSVEEMKLVAYALGKTDLAQINKMDLVTVDRDLAQVLQIDYAGFPPGKQKPSPGANVTPGATEMMDPDESLHLQ</sequence>
<dbReference type="PANTHER" id="PTHR43819:SF1">
    <property type="entry name" value="ARCHAEAL-TYPE GLUTAMATE SYNTHASE [NADPH]"/>
    <property type="match status" value="1"/>
</dbReference>
<dbReference type="PANTHER" id="PTHR43819">
    <property type="entry name" value="ARCHAEAL-TYPE GLUTAMATE SYNTHASE [NADPH]"/>
    <property type="match status" value="1"/>
</dbReference>
<protein>
    <submittedName>
        <fullName evidence="5">FMN-binding glutamate synthase family protein</fullName>
    </submittedName>
</protein>
<feature type="region of interest" description="Disordered" evidence="3">
    <location>
        <begin position="442"/>
        <end position="472"/>
    </location>
</feature>
<dbReference type="SUPFAM" id="SSF51395">
    <property type="entry name" value="FMN-linked oxidoreductases"/>
    <property type="match status" value="1"/>
</dbReference>
<evidence type="ECO:0000259" key="4">
    <source>
        <dbReference type="Pfam" id="PF01645"/>
    </source>
</evidence>
<dbReference type="CDD" id="cd02808">
    <property type="entry name" value="GltS_FMN"/>
    <property type="match status" value="1"/>
</dbReference>
<reference evidence="5" key="2">
    <citation type="submission" date="2020-09" db="EMBL/GenBank/DDBJ databases">
        <authorList>
            <person name="Sun Q."/>
            <person name="Zhou Y."/>
        </authorList>
    </citation>
    <scope>NUCLEOTIDE SEQUENCE</scope>
    <source>
        <strain evidence="5">CGMCC 1.16134</strain>
    </source>
</reference>
<name>A0A917CJQ9_9BACL</name>
<evidence type="ECO:0000256" key="1">
    <source>
        <dbReference type="ARBA" id="ARBA00009716"/>
    </source>
</evidence>
<dbReference type="GO" id="GO:0006537">
    <property type="term" value="P:glutamate biosynthetic process"/>
    <property type="evidence" value="ECO:0007669"/>
    <property type="project" value="InterPro"/>
</dbReference>
<organism evidence="5 6">
    <name type="scientific">Paenibacillus albidus</name>
    <dbReference type="NCBI Taxonomy" id="2041023"/>
    <lineage>
        <taxon>Bacteria</taxon>
        <taxon>Bacillati</taxon>
        <taxon>Bacillota</taxon>
        <taxon>Bacilli</taxon>
        <taxon>Bacillales</taxon>
        <taxon>Paenibacillaceae</taxon>
        <taxon>Paenibacillus</taxon>
    </lineage>
</organism>
<evidence type="ECO:0000256" key="2">
    <source>
        <dbReference type="PIRNR" id="PIRNR006429"/>
    </source>
</evidence>
<dbReference type="RefSeq" id="WP_229696245.1">
    <property type="nucleotide sequence ID" value="NZ_BMKR01000018.1"/>
</dbReference>
<dbReference type="GO" id="GO:0015930">
    <property type="term" value="F:glutamate synthase activity"/>
    <property type="evidence" value="ECO:0007669"/>
    <property type="project" value="InterPro"/>
</dbReference>
<proteinExistence type="inferred from homology"/>
<feature type="domain" description="Glutamate synthase" evidence="4">
    <location>
        <begin position="105"/>
        <end position="413"/>
    </location>
</feature>
<comment type="caution">
    <text evidence="5">The sequence shown here is derived from an EMBL/GenBank/DDBJ whole genome shotgun (WGS) entry which is preliminary data.</text>
</comment>
<gene>
    <name evidence="5" type="ORF">GCM10010912_40050</name>
</gene>
<dbReference type="EMBL" id="BMKR01000018">
    <property type="protein sequence ID" value="GGF91000.1"/>
    <property type="molecule type" value="Genomic_DNA"/>
</dbReference>
<evidence type="ECO:0000313" key="6">
    <source>
        <dbReference type="Proteomes" id="UP000637643"/>
    </source>
</evidence>
<keyword evidence="6" id="KW-1185">Reference proteome</keyword>
<dbReference type="InterPro" id="IPR013785">
    <property type="entry name" value="Aldolase_TIM"/>
</dbReference>
<dbReference type="InterPro" id="IPR002932">
    <property type="entry name" value="Glu_synthdom"/>
</dbReference>
<dbReference type="Pfam" id="PF01645">
    <property type="entry name" value="Glu_synthase"/>
    <property type="match status" value="1"/>
</dbReference>
<dbReference type="Gene3D" id="3.20.20.70">
    <property type="entry name" value="Aldolase class I"/>
    <property type="match status" value="1"/>
</dbReference>
<accession>A0A917CJQ9</accession>
<reference evidence="5" key="1">
    <citation type="journal article" date="2014" name="Int. J. Syst. Evol. Microbiol.">
        <title>Complete genome sequence of Corynebacterium casei LMG S-19264T (=DSM 44701T), isolated from a smear-ripened cheese.</title>
        <authorList>
            <consortium name="US DOE Joint Genome Institute (JGI-PGF)"/>
            <person name="Walter F."/>
            <person name="Albersmeier A."/>
            <person name="Kalinowski J."/>
            <person name="Ruckert C."/>
        </authorList>
    </citation>
    <scope>NUCLEOTIDE SEQUENCE</scope>
    <source>
        <strain evidence="5">CGMCC 1.16134</strain>
    </source>
</reference>
<dbReference type="AlphaFoldDB" id="A0A917CJQ9"/>
<dbReference type="InterPro" id="IPR024188">
    <property type="entry name" value="GltB"/>
</dbReference>